<dbReference type="Proteomes" id="UP001212263">
    <property type="component" value="Unassembled WGS sequence"/>
</dbReference>
<evidence type="ECO:0000313" key="3">
    <source>
        <dbReference type="EMBL" id="RGY06227.1"/>
    </source>
</evidence>
<dbReference type="Proteomes" id="UP000284434">
    <property type="component" value="Unassembled WGS sequence"/>
</dbReference>
<protein>
    <submittedName>
        <fullName evidence="1">PKD-like family lipoprotein</fullName>
    </submittedName>
</protein>
<accession>A0A412WIZ2</accession>
<dbReference type="Proteomes" id="UP000283426">
    <property type="component" value="Unassembled WGS sequence"/>
</dbReference>
<dbReference type="InterPro" id="IPR032183">
    <property type="entry name" value="PKD-like"/>
</dbReference>
<reference evidence="1" key="2">
    <citation type="submission" date="2023-01" db="EMBL/GenBank/DDBJ databases">
        <title>Human gut microbiome strain richness.</title>
        <authorList>
            <person name="Chen-Liaw A."/>
        </authorList>
    </citation>
    <scope>NUCLEOTIDE SEQUENCE</scope>
    <source>
        <strain evidence="1">RTP21484st1_B7_RTP21484_190118</strain>
    </source>
</reference>
<organism evidence="2 4">
    <name type="scientific">Odoribacter splanchnicus</name>
    <dbReference type="NCBI Taxonomy" id="28118"/>
    <lineage>
        <taxon>Bacteria</taxon>
        <taxon>Pseudomonadati</taxon>
        <taxon>Bacteroidota</taxon>
        <taxon>Bacteroidia</taxon>
        <taxon>Bacteroidales</taxon>
        <taxon>Odoribacteraceae</taxon>
        <taxon>Odoribacter</taxon>
    </lineage>
</organism>
<dbReference type="GeneID" id="61275601"/>
<comment type="caution">
    <text evidence="2">The sequence shown here is derived from an EMBL/GenBank/DDBJ whole genome shotgun (WGS) entry which is preliminary data.</text>
</comment>
<reference evidence="4 5" key="1">
    <citation type="submission" date="2018-08" db="EMBL/GenBank/DDBJ databases">
        <title>A genome reference for cultivated species of the human gut microbiota.</title>
        <authorList>
            <person name="Zou Y."/>
            <person name="Xue W."/>
            <person name="Luo G."/>
        </authorList>
    </citation>
    <scope>NUCLEOTIDE SEQUENCE [LARGE SCALE GENOMIC DNA]</scope>
    <source>
        <strain evidence="2 4">AF14-6AC</strain>
        <strain evidence="3 5">OF03-11</strain>
    </source>
</reference>
<evidence type="ECO:0000313" key="4">
    <source>
        <dbReference type="Proteomes" id="UP000283426"/>
    </source>
</evidence>
<dbReference type="EMBL" id="QSCO01000013">
    <property type="protein sequence ID" value="RGY06227.1"/>
    <property type="molecule type" value="Genomic_DNA"/>
</dbReference>
<gene>
    <name evidence="2" type="ORF">DWW24_07795</name>
    <name evidence="3" type="ORF">DXA53_10215</name>
    <name evidence="1" type="ORF">PN645_04310</name>
</gene>
<evidence type="ECO:0000313" key="5">
    <source>
        <dbReference type="Proteomes" id="UP000284434"/>
    </source>
</evidence>
<dbReference type="AlphaFoldDB" id="A0A412WIZ2"/>
<dbReference type="Pfam" id="PF16407">
    <property type="entry name" value="PKD_2"/>
    <property type="match status" value="1"/>
</dbReference>
<dbReference type="SUPFAM" id="SSF50998">
    <property type="entry name" value="Quinoprotein alcohol dehydrogenase-like"/>
    <property type="match status" value="1"/>
</dbReference>
<proteinExistence type="predicted"/>
<keyword evidence="1" id="KW-0449">Lipoprotein</keyword>
<dbReference type="EMBL" id="QRYW01000014">
    <property type="protein sequence ID" value="RGV27203.1"/>
    <property type="molecule type" value="Genomic_DNA"/>
</dbReference>
<dbReference type="EMBL" id="JAQMRD010000004">
    <property type="protein sequence ID" value="MDB9222228.1"/>
    <property type="molecule type" value="Genomic_DNA"/>
</dbReference>
<dbReference type="PROSITE" id="PS51257">
    <property type="entry name" value="PROKAR_LIPOPROTEIN"/>
    <property type="match status" value="1"/>
</dbReference>
<dbReference type="RefSeq" id="WP_013612553.1">
    <property type="nucleotide sequence ID" value="NZ_JABWDG010000025.1"/>
</dbReference>
<evidence type="ECO:0000313" key="1">
    <source>
        <dbReference type="EMBL" id="MDB9222228.1"/>
    </source>
</evidence>
<sequence length="481" mass="54470">MKRIKEIIGVLLLVTGIACTEDKGNYNYTPLNELTINGINKTYVAEIDSVLSISVNIIGEKGFREDDYEYLWYAWRTSDAKTTDTLSLKKDLNVKLSIDVGEYTLRYVVTEKASGVFFESEIDLSVIDKYSKGVMALSRIEGDYSDITFINVKNTVTQHAYKQANGNSVGRHPKGIFYIGGEDDVKNVVLISTEERTITVEPKDFTDFMPLSEWFYVKPEGTIVEAFATDAGKWYEYLIIDGKAYNRRVFSTRDPFWKFDPKIKGDYHLAPFSLYGAGKFFYERDKRCFIYDRYGTMMAPEALGSAFNANDMQMDMLYGTAIGENLRAVMVDDNGKRYMISGKEIDDWDRVTYEDIIQIVAEKKLEMNYTGAAEATCFAISTKEPDFLYYAYGNKIKCVSMLTGNELSEYTMVQPVDYMEFDKSENPDRLYVAVSDGSGTTGSGSIYYLQMNPQGGGALLPVKGGEFKNVCGKVVDFEYKK</sequence>
<dbReference type="InterPro" id="IPR011047">
    <property type="entry name" value="Quinoprotein_ADH-like_sf"/>
</dbReference>
<evidence type="ECO:0000313" key="2">
    <source>
        <dbReference type="EMBL" id="RGV27203.1"/>
    </source>
</evidence>
<name>A0A412WIZ2_9BACT</name>